<organism evidence="2 3">
    <name type="scientific">Rangifer tarandus platyrhynchus</name>
    <name type="common">Svalbard reindeer</name>
    <dbReference type="NCBI Taxonomy" id="3082113"/>
    <lineage>
        <taxon>Eukaryota</taxon>
        <taxon>Metazoa</taxon>
        <taxon>Chordata</taxon>
        <taxon>Craniata</taxon>
        <taxon>Vertebrata</taxon>
        <taxon>Euteleostomi</taxon>
        <taxon>Mammalia</taxon>
        <taxon>Eutheria</taxon>
        <taxon>Laurasiatheria</taxon>
        <taxon>Artiodactyla</taxon>
        <taxon>Ruminantia</taxon>
        <taxon>Pecora</taxon>
        <taxon>Cervidae</taxon>
        <taxon>Odocoileinae</taxon>
        <taxon>Rangifer</taxon>
    </lineage>
</organism>
<feature type="compositionally biased region" description="Basic and acidic residues" evidence="1">
    <location>
        <begin position="94"/>
        <end position="116"/>
    </location>
</feature>
<feature type="compositionally biased region" description="Low complexity" evidence="1">
    <location>
        <begin position="117"/>
        <end position="132"/>
    </location>
</feature>
<evidence type="ECO:0000313" key="2">
    <source>
        <dbReference type="EMBL" id="CAI9167395.1"/>
    </source>
</evidence>
<feature type="compositionally biased region" description="Polar residues" evidence="1">
    <location>
        <begin position="60"/>
        <end position="72"/>
    </location>
</feature>
<dbReference type="Proteomes" id="UP001176941">
    <property type="component" value="Chromosome 26"/>
</dbReference>
<feature type="region of interest" description="Disordered" evidence="1">
    <location>
        <begin position="195"/>
        <end position="254"/>
    </location>
</feature>
<evidence type="ECO:0000313" key="3">
    <source>
        <dbReference type="Proteomes" id="UP001176941"/>
    </source>
</evidence>
<keyword evidence="3" id="KW-1185">Reference proteome</keyword>
<evidence type="ECO:0000256" key="1">
    <source>
        <dbReference type="SAM" id="MobiDB-lite"/>
    </source>
</evidence>
<dbReference type="EMBL" id="OX459962">
    <property type="protein sequence ID" value="CAI9167395.1"/>
    <property type="molecule type" value="Genomic_DNA"/>
</dbReference>
<reference evidence="2" key="1">
    <citation type="submission" date="2023-04" db="EMBL/GenBank/DDBJ databases">
        <authorList>
            <consortium name="ELIXIR-Norway"/>
        </authorList>
    </citation>
    <scope>NUCLEOTIDE SEQUENCE [LARGE SCALE GENOMIC DNA]</scope>
</reference>
<proteinExistence type="predicted"/>
<feature type="region of interest" description="Disordered" evidence="1">
    <location>
        <begin position="1"/>
        <end position="137"/>
    </location>
</feature>
<accession>A0ABN8Z0M9</accession>
<sequence>MVSSDTEKDRGKQRVLREDGVHTREASAPAVLSQARRSRARGAGREEVWARQTGAEGPRSTDSACETPRQTTLGRPGHRRGGLQGPGRGGQGSDTHRGDPGGHGEEMAVRTPRREASGGPALPAPGSGVPASRPGDVSPAVSVARLCFAFAGAGLTLRDRGQVLPPPLGALATAAHSVLEPTACRLPTLGSALASHPPSGALGRSPVPGLQHQGQAAGLAKASGGLTALPRGSRLRAPAHQSRGPPEGKGRVDSRSIIAEAWPPHQRSERGAFVDRAVIPQAEAEGGLAVTVLSGHARDIVP</sequence>
<feature type="compositionally biased region" description="Gly residues" evidence="1">
    <location>
        <begin position="82"/>
        <end position="92"/>
    </location>
</feature>
<protein>
    <submittedName>
        <fullName evidence="2">Uncharacterized protein</fullName>
    </submittedName>
</protein>
<feature type="compositionally biased region" description="Basic and acidic residues" evidence="1">
    <location>
        <begin position="1"/>
        <end position="25"/>
    </location>
</feature>
<name>A0ABN8Z0M9_RANTA</name>
<gene>
    <name evidence="2" type="ORF">MRATA1EN1_LOCUS16357</name>
</gene>